<accession>A0AAZ1Y039</accession>
<reference evidence="8" key="1">
    <citation type="submission" date="2020-03" db="EMBL/GenBank/DDBJ databases">
        <title>Evolution of repeat sequences and sex chromosomes of tilapia species revealed by chromosome-level genomes.</title>
        <authorList>
            <person name="Xu L."/>
            <person name="Tao W."/>
            <person name="Wang D."/>
            <person name="Zhou Q."/>
        </authorList>
    </citation>
    <scope>NUCLEOTIDE SEQUENCE [LARGE SCALE GENOMIC DNA]</scope>
    <source>
        <strain evidence="8">Israel</strain>
    </source>
</reference>
<keyword evidence="3" id="KW-0863">Zinc-finger</keyword>
<reference evidence="7" key="2">
    <citation type="submission" date="2025-08" db="UniProtKB">
        <authorList>
            <consortium name="Ensembl"/>
        </authorList>
    </citation>
    <scope>IDENTIFICATION</scope>
</reference>
<dbReference type="InterPro" id="IPR012337">
    <property type="entry name" value="RNaseH-like_sf"/>
</dbReference>
<protein>
    <submittedName>
        <fullName evidence="7">Uncharacterized protein</fullName>
    </submittedName>
</protein>
<dbReference type="AlphaFoldDB" id="A0AAZ1Y039"/>
<dbReference type="PANTHER" id="PTHR46481:SF10">
    <property type="entry name" value="ZINC FINGER BED DOMAIN-CONTAINING PROTEIN 39"/>
    <property type="match status" value="1"/>
</dbReference>
<evidence type="ECO:0000256" key="4">
    <source>
        <dbReference type="ARBA" id="ARBA00022833"/>
    </source>
</evidence>
<reference evidence="7" key="3">
    <citation type="submission" date="2025-09" db="UniProtKB">
        <authorList>
            <consortium name="Ensembl"/>
        </authorList>
    </citation>
    <scope>IDENTIFICATION</scope>
</reference>
<evidence type="ECO:0000313" key="7">
    <source>
        <dbReference type="Ensembl" id="ENSOABP00000074046.1"/>
    </source>
</evidence>
<evidence type="ECO:0000256" key="2">
    <source>
        <dbReference type="ARBA" id="ARBA00022723"/>
    </source>
</evidence>
<comment type="subcellular location">
    <subcellularLocation>
        <location evidence="1">Nucleus</location>
    </subcellularLocation>
</comment>
<sequence>GGCSCHRQWCKYGAVHKAGWRHFPCFAHTLNLVVKDSVKAVPEVVQVLEKCRVIVSFFHHSTKATEKLKDILQQLKVAEHKLSQFFATGDSFKTIAFSFRVGVSTVCQITPQVAMAIWDCLVDNFMAVPSTADWRSITEGFQERWNFPLCCGALDGKHVQTKAPHISYISFLFLWCPNLCTCLILFKKLLHTFCKSSKLLFTSQISLCVRRKHSPKRS</sequence>
<evidence type="ECO:0000256" key="5">
    <source>
        <dbReference type="ARBA" id="ARBA00023242"/>
    </source>
</evidence>
<name>A0AAZ1Y039_OREAU</name>
<keyword evidence="8" id="KW-1185">Reference proteome</keyword>
<organism evidence="7 8">
    <name type="scientific">Oreochromis aureus</name>
    <name type="common">Israeli tilapia</name>
    <name type="synonym">Chromis aureus</name>
    <dbReference type="NCBI Taxonomy" id="47969"/>
    <lineage>
        <taxon>Eukaryota</taxon>
        <taxon>Metazoa</taxon>
        <taxon>Chordata</taxon>
        <taxon>Craniata</taxon>
        <taxon>Vertebrata</taxon>
        <taxon>Euteleostomi</taxon>
        <taxon>Actinopterygii</taxon>
        <taxon>Neopterygii</taxon>
        <taxon>Teleostei</taxon>
        <taxon>Neoteleostei</taxon>
        <taxon>Acanthomorphata</taxon>
        <taxon>Ovalentaria</taxon>
        <taxon>Cichlomorphae</taxon>
        <taxon>Cichliformes</taxon>
        <taxon>Cichlidae</taxon>
        <taxon>African cichlids</taxon>
        <taxon>Pseudocrenilabrinae</taxon>
        <taxon>Oreochromini</taxon>
        <taxon>Oreochromis</taxon>
    </lineage>
</organism>
<dbReference type="Proteomes" id="UP000472276">
    <property type="component" value="Unassembled WGS sequence"/>
</dbReference>
<evidence type="ECO:0000313" key="8">
    <source>
        <dbReference type="Proteomes" id="UP000472276"/>
    </source>
</evidence>
<dbReference type="GO" id="GO:0005634">
    <property type="term" value="C:nucleus"/>
    <property type="evidence" value="ECO:0007669"/>
    <property type="project" value="UniProtKB-SubCell"/>
</dbReference>
<keyword evidence="6" id="KW-0472">Membrane</keyword>
<keyword evidence="4" id="KW-0862">Zinc</keyword>
<evidence type="ECO:0000256" key="3">
    <source>
        <dbReference type="ARBA" id="ARBA00022771"/>
    </source>
</evidence>
<dbReference type="GO" id="GO:0008270">
    <property type="term" value="F:zinc ion binding"/>
    <property type="evidence" value="ECO:0007669"/>
    <property type="project" value="UniProtKB-KW"/>
</dbReference>
<dbReference type="PANTHER" id="PTHR46481">
    <property type="entry name" value="ZINC FINGER BED DOMAIN-CONTAINING PROTEIN 4"/>
    <property type="match status" value="1"/>
</dbReference>
<dbReference type="SUPFAM" id="SSF53098">
    <property type="entry name" value="Ribonuclease H-like"/>
    <property type="match status" value="1"/>
</dbReference>
<proteinExistence type="predicted"/>
<evidence type="ECO:0000256" key="1">
    <source>
        <dbReference type="ARBA" id="ARBA00004123"/>
    </source>
</evidence>
<dbReference type="Ensembl" id="ENSOABT00000075564.1">
    <property type="protein sequence ID" value="ENSOABP00000074046.1"/>
    <property type="gene ID" value="ENSOABG00000035540.1"/>
</dbReference>
<keyword evidence="6" id="KW-1133">Transmembrane helix</keyword>
<keyword evidence="2" id="KW-0479">Metal-binding</keyword>
<evidence type="ECO:0000256" key="6">
    <source>
        <dbReference type="SAM" id="Phobius"/>
    </source>
</evidence>
<dbReference type="InterPro" id="IPR052035">
    <property type="entry name" value="ZnF_BED_domain_contain"/>
</dbReference>
<feature type="transmembrane region" description="Helical" evidence="6">
    <location>
        <begin position="166"/>
        <end position="186"/>
    </location>
</feature>
<keyword evidence="6" id="KW-0812">Transmembrane</keyword>
<keyword evidence="5" id="KW-0539">Nucleus</keyword>